<keyword evidence="1" id="KW-0732">Signal</keyword>
<dbReference type="PROSITE" id="PS51257">
    <property type="entry name" value="PROKAR_LIPOPROTEIN"/>
    <property type="match status" value="1"/>
</dbReference>
<name>A0A375I1D8_9ACTN</name>
<feature type="signal peptide" evidence="1">
    <location>
        <begin position="1"/>
        <end position="23"/>
    </location>
</feature>
<protein>
    <submittedName>
        <fullName evidence="2">Twin arginine translocation (Tat) signal profile</fullName>
    </submittedName>
</protein>
<dbReference type="InterPro" id="IPR006311">
    <property type="entry name" value="TAT_signal"/>
</dbReference>
<accession>A0A375I1D8</accession>
<dbReference type="Proteomes" id="UP000265962">
    <property type="component" value="Unassembled WGS sequence"/>
</dbReference>
<dbReference type="PROSITE" id="PS51318">
    <property type="entry name" value="TAT"/>
    <property type="match status" value="1"/>
</dbReference>
<evidence type="ECO:0000256" key="1">
    <source>
        <dbReference type="SAM" id="SignalP"/>
    </source>
</evidence>
<sequence>MTTLTRRGLFAGLGAGALGLTLAACSGGSETILPEQGAQASAGGLTDLLDLDQAANAAIIVGEAIRRGLRARAATIALATALQESRLYNIDYGDRDSLGLFQQRASQGWGSEEQIMDPWYSSGAFYDALVQVEGWDSGDINDVAQSVQRSGVPDGYAQHEDAGRIWASALYGYDEAAVTLVDRAEAGTDADSLMEFVDTVWGSAVGAAREGTTLTFTAPDSRQGWSLAQLLMCRGSAAGLTGLQAGQATWTNSSTERAGWQGDTASDATQVVATLRT</sequence>
<dbReference type="EMBL" id="OMOH01000005">
    <property type="protein sequence ID" value="SPF68633.1"/>
    <property type="molecule type" value="Genomic_DNA"/>
</dbReference>
<organism evidence="2 3">
    <name type="scientific">Propionibacterium ruminifibrarum</name>
    <dbReference type="NCBI Taxonomy" id="1962131"/>
    <lineage>
        <taxon>Bacteria</taxon>
        <taxon>Bacillati</taxon>
        <taxon>Actinomycetota</taxon>
        <taxon>Actinomycetes</taxon>
        <taxon>Propionibacteriales</taxon>
        <taxon>Propionibacteriaceae</taxon>
        <taxon>Propionibacterium</taxon>
    </lineage>
</organism>
<gene>
    <name evidence="2" type="ORF">PROPJV5_1615</name>
</gene>
<evidence type="ECO:0000313" key="2">
    <source>
        <dbReference type="EMBL" id="SPF68633.1"/>
    </source>
</evidence>
<dbReference type="RefSeq" id="WP_119715779.1">
    <property type="nucleotide sequence ID" value="NZ_OMOH01000005.1"/>
</dbReference>
<proteinExistence type="predicted"/>
<dbReference type="OrthoDB" id="5171895at2"/>
<keyword evidence="3" id="KW-1185">Reference proteome</keyword>
<evidence type="ECO:0000313" key="3">
    <source>
        <dbReference type="Proteomes" id="UP000265962"/>
    </source>
</evidence>
<reference evidence="3" key="1">
    <citation type="submission" date="2018-02" db="EMBL/GenBank/DDBJ databases">
        <authorList>
            <person name="Hornung B."/>
        </authorList>
    </citation>
    <scope>NUCLEOTIDE SEQUENCE [LARGE SCALE GENOMIC DNA]</scope>
</reference>
<feature type="chain" id="PRO_5039137751" evidence="1">
    <location>
        <begin position="24"/>
        <end position="277"/>
    </location>
</feature>
<dbReference type="AlphaFoldDB" id="A0A375I1D8"/>